<dbReference type="InterPro" id="IPR017927">
    <property type="entry name" value="FAD-bd_FR_type"/>
</dbReference>
<dbReference type="Gene3D" id="2.40.30.10">
    <property type="entry name" value="Translation factors"/>
    <property type="match status" value="1"/>
</dbReference>
<dbReference type="AlphaFoldDB" id="W7TWE1"/>
<dbReference type="PANTHER" id="PTHR46505:SF1">
    <property type="entry name" value="OXIDOREDUCTASE NAD-BINDING DOMAIN-CONTAINING PROTEIN 1"/>
    <property type="match status" value="1"/>
</dbReference>
<dbReference type="GO" id="GO:0016491">
    <property type="term" value="F:oxidoreductase activity"/>
    <property type="evidence" value="ECO:0007669"/>
    <property type="project" value="UniProtKB-KW"/>
</dbReference>
<dbReference type="InterPro" id="IPR017938">
    <property type="entry name" value="Riboflavin_synthase-like_b-brl"/>
</dbReference>
<feature type="region of interest" description="Disordered" evidence="4">
    <location>
        <begin position="67"/>
        <end position="88"/>
    </location>
</feature>
<dbReference type="EMBL" id="AZIL01000373">
    <property type="protein sequence ID" value="EWM27838.1"/>
    <property type="molecule type" value="Genomic_DNA"/>
</dbReference>
<dbReference type="Proteomes" id="UP000019335">
    <property type="component" value="Chromosome 6"/>
</dbReference>
<evidence type="ECO:0000256" key="1">
    <source>
        <dbReference type="ARBA" id="ARBA00023002"/>
    </source>
</evidence>
<evidence type="ECO:0000256" key="4">
    <source>
        <dbReference type="SAM" id="MobiDB-lite"/>
    </source>
</evidence>
<dbReference type="PROSITE" id="PS51384">
    <property type="entry name" value="FAD_FR"/>
    <property type="match status" value="1"/>
</dbReference>
<dbReference type="Gene3D" id="3.40.50.80">
    <property type="entry name" value="Nucleotide-binding domain of ferredoxin-NADP reductase (FNR) module"/>
    <property type="match status" value="1"/>
</dbReference>
<feature type="domain" description="FAD-binding FR-type" evidence="5">
    <location>
        <begin position="90"/>
        <end position="200"/>
    </location>
</feature>
<comment type="caution">
    <text evidence="6">The sequence shown here is derived from an EMBL/GenBank/DDBJ whole genome shotgun (WGS) entry which is preliminary data.</text>
</comment>
<dbReference type="InterPro" id="IPR039261">
    <property type="entry name" value="FNR_nucleotide-bd"/>
</dbReference>
<keyword evidence="7" id="KW-1185">Reference proteome</keyword>
<evidence type="ECO:0000256" key="3">
    <source>
        <dbReference type="ARBA" id="ARBA00040516"/>
    </source>
</evidence>
<dbReference type="PANTHER" id="PTHR46505">
    <property type="entry name" value="OXIDOREDUCTASE NAD-BINDING DOMAIN-CONTAINING PROTEIN 1"/>
    <property type="match status" value="1"/>
</dbReference>
<dbReference type="OrthoDB" id="436496at2759"/>
<protein>
    <recommendedName>
        <fullName evidence="3">Oxidoreductase NAD-binding domain-containing protein 1</fullName>
    </recommendedName>
</protein>
<gene>
    <name evidence="6" type="ORF">Naga_100074g4</name>
</gene>
<evidence type="ECO:0000313" key="7">
    <source>
        <dbReference type="Proteomes" id="UP000019335"/>
    </source>
</evidence>
<name>W7TWE1_9STRA</name>
<dbReference type="GO" id="GO:0005739">
    <property type="term" value="C:mitochondrion"/>
    <property type="evidence" value="ECO:0007669"/>
    <property type="project" value="TreeGrafter"/>
</dbReference>
<dbReference type="InterPro" id="IPR001433">
    <property type="entry name" value="OxRdtase_FAD/NAD-bd"/>
</dbReference>
<evidence type="ECO:0000256" key="2">
    <source>
        <dbReference type="ARBA" id="ARBA00023027"/>
    </source>
</evidence>
<dbReference type="SUPFAM" id="SSF52343">
    <property type="entry name" value="Ferredoxin reductase-like, C-terminal NADP-linked domain"/>
    <property type="match status" value="1"/>
</dbReference>
<accession>W7TWE1</accession>
<evidence type="ECO:0000259" key="5">
    <source>
        <dbReference type="PROSITE" id="PS51384"/>
    </source>
</evidence>
<keyword evidence="1" id="KW-0560">Oxidoreductase</keyword>
<keyword evidence="2" id="KW-0520">NAD</keyword>
<proteinExistence type="predicted"/>
<evidence type="ECO:0000313" key="6">
    <source>
        <dbReference type="EMBL" id="EWM27838.1"/>
    </source>
</evidence>
<dbReference type="SUPFAM" id="SSF63380">
    <property type="entry name" value="Riboflavin synthase domain-like"/>
    <property type="match status" value="1"/>
</dbReference>
<organism evidence="6 7">
    <name type="scientific">Nannochloropsis gaditana</name>
    <dbReference type="NCBI Taxonomy" id="72520"/>
    <lineage>
        <taxon>Eukaryota</taxon>
        <taxon>Sar</taxon>
        <taxon>Stramenopiles</taxon>
        <taxon>Ochrophyta</taxon>
        <taxon>Eustigmatophyceae</taxon>
        <taxon>Eustigmatales</taxon>
        <taxon>Monodopsidaceae</taxon>
        <taxon>Nannochloropsis</taxon>
    </lineage>
</organism>
<dbReference type="CDD" id="cd00322">
    <property type="entry name" value="FNR_like"/>
    <property type="match status" value="1"/>
</dbReference>
<dbReference type="InterPro" id="IPR052128">
    <property type="entry name" value="Oxidoreductase_NAD-binding"/>
</dbReference>
<reference evidence="6 7" key="1">
    <citation type="journal article" date="2014" name="Mol. Plant">
        <title>Chromosome Scale Genome Assembly and Transcriptome Profiling of Nannochloropsis gaditana in Nitrogen Depletion.</title>
        <authorList>
            <person name="Corteggiani Carpinelli E."/>
            <person name="Telatin A."/>
            <person name="Vitulo N."/>
            <person name="Forcato C."/>
            <person name="D'Angelo M."/>
            <person name="Schiavon R."/>
            <person name="Vezzi A."/>
            <person name="Giacometti G.M."/>
            <person name="Morosinotto T."/>
            <person name="Valle G."/>
        </authorList>
    </citation>
    <scope>NUCLEOTIDE SEQUENCE [LARGE SCALE GENOMIC DNA]</scope>
    <source>
        <strain evidence="6 7">B-31</strain>
    </source>
</reference>
<sequence length="408" mass="44777">MTFLMRGSSPCMKDITSLSSSHSELSNVLLSPPGMQRRAVLKPVLASSTYPSRHLRHCSCCHHTSSTPSLHSSSPAPAENRPSASLPDDPSITHACVTGIHTLSPTVRQLDLRLLCNKELPARDPFSFVAGQWVDFFVPSLPHCGGFSMVSPPEILPRLSLAIKGSSLSRSLHARWAHSTVAEGDVVGLRVGGGFHFQMTEAHWVEGTRLTLFAGGVGINPMMSILAHVVSWIERKEVKSKEGREEGERLTGEGALDDRIARGLGVEENCAVRVQAPFRVALVYSAATRAELLFEEQIQKWAEQHSEWFTVLFIVTREKGEGKEREGGGEGGQLRYREGSRMDEKVIWDAVEGGEGIRGRKKALVYVCGPAKMIDDVEDMLLGKLKAEGAREGRCCLEASQVVAEKWW</sequence>
<dbReference type="Pfam" id="PF00175">
    <property type="entry name" value="NAD_binding_1"/>
    <property type="match status" value="1"/>
</dbReference>